<reference evidence="2" key="1">
    <citation type="submission" date="2022-08" db="EMBL/GenBank/DDBJ databases">
        <title>Chelativorans sichuanense sp. nov., a paraffin oil-degrading bacterium isolated from a mixture of oil-based drill cuttings and paddy soil.</title>
        <authorList>
            <person name="Yu J."/>
            <person name="Liu H."/>
            <person name="Chen Q."/>
        </authorList>
    </citation>
    <scope>NUCLEOTIDE SEQUENCE</scope>
    <source>
        <strain evidence="2">SCAU 2101</strain>
    </source>
</reference>
<keyword evidence="3" id="KW-1185">Reference proteome</keyword>
<feature type="region of interest" description="Disordered" evidence="1">
    <location>
        <begin position="98"/>
        <end position="118"/>
    </location>
</feature>
<proteinExistence type="predicted"/>
<evidence type="ECO:0000313" key="2">
    <source>
        <dbReference type="EMBL" id="MCT8992218.1"/>
    </source>
</evidence>
<gene>
    <name evidence="2" type="ORF">NYR54_18360</name>
</gene>
<dbReference type="Proteomes" id="UP001149009">
    <property type="component" value="Unassembled WGS sequence"/>
</dbReference>
<dbReference type="AlphaFoldDB" id="A0A9X2XB94"/>
<organism evidence="2 3">
    <name type="scientific">Chelativorans petroleitrophicus</name>
    <dbReference type="NCBI Taxonomy" id="2975484"/>
    <lineage>
        <taxon>Bacteria</taxon>
        <taxon>Pseudomonadati</taxon>
        <taxon>Pseudomonadota</taxon>
        <taxon>Alphaproteobacteria</taxon>
        <taxon>Hyphomicrobiales</taxon>
        <taxon>Phyllobacteriaceae</taxon>
        <taxon>Chelativorans</taxon>
    </lineage>
</organism>
<protein>
    <submittedName>
        <fullName evidence="2">Uncharacterized protein</fullName>
    </submittedName>
</protein>
<sequence>MTKKEVERPVVPQQWSIRSTPTAANLQVFIALMEHWPAEERHRPAHMSPREILVDNADLRFRPLKRSALENGYVATVRAIIRYGMTFYESPNPFHGAKPRYPATAAPRQSTEPLSSEQKNRIFRAGVESGLLDEALLPLVDDLTGRRLGLLVHEKLLKLPQMMQHWANCRMRFCLHLVSE</sequence>
<dbReference type="EMBL" id="JAODNV010000031">
    <property type="protein sequence ID" value="MCT8992218.1"/>
    <property type="molecule type" value="Genomic_DNA"/>
</dbReference>
<comment type="caution">
    <text evidence="2">The sequence shown here is derived from an EMBL/GenBank/DDBJ whole genome shotgun (WGS) entry which is preliminary data.</text>
</comment>
<accession>A0A9X2XB94</accession>
<evidence type="ECO:0000256" key="1">
    <source>
        <dbReference type="SAM" id="MobiDB-lite"/>
    </source>
</evidence>
<feature type="compositionally biased region" description="Polar residues" evidence="1">
    <location>
        <begin position="107"/>
        <end position="117"/>
    </location>
</feature>
<evidence type="ECO:0000313" key="3">
    <source>
        <dbReference type="Proteomes" id="UP001149009"/>
    </source>
</evidence>
<dbReference type="RefSeq" id="WP_261517168.1">
    <property type="nucleotide sequence ID" value="NZ_JAODNV010000031.1"/>
</dbReference>
<name>A0A9X2XB94_9HYPH</name>